<organism evidence="2 3">
    <name type="scientific">Diploscapter pachys</name>
    <dbReference type="NCBI Taxonomy" id="2018661"/>
    <lineage>
        <taxon>Eukaryota</taxon>
        <taxon>Metazoa</taxon>
        <taxon>Ecdysozoa</taxon>
        <taxon>Nematoda</taxon>
        <taxon>Chromadorea</taxon>
        <taxon>Rhabditida</taxon>
        <taxon>Rhabditina</taxon>
        <taxon>Rhabditomorpha</taxon>
        <taxon>Rhabditoidea</taxon>
        <taxon>Rhabditidae</taxon>
        <taxon>Diploscapter</taxon>
    </lineage>
</organism>
<evidence type="ECO:0000313" key="2">
    <source>
        <dbReference type="EMBL" id="PAV93659.1"/>
    </source>
</evidence>
<protein>
    <submittedName>
        <fullName evidence="2">Uncharacterized protein</fullName>
    </submittedName>
</protein>
<sequence length="72" mass="8625">MQPRNRLLNSHKKRGGKRATSRENQRKRTKRRPDANYVDHHADHVDHHANHVDHHTNHVDHHADHFDHNTND</sequence>
<dbReference type="AlphaFoldDB" id="A0A2A2M5F6"/>
<reference evidence="2 3" key="1">
    <citation type="journal article" date="2017" name="Curr. Biol.">
        <title>Genome architecture and evolution of a unichromosomal asexual nematode.</title>
        <authorList>
            <person name="Fradin H."/>
            <person name="Zegar C."/>
            <person name="Gutwein M."/>
            <person name="Lucas J."/>
            <person name="Kovtun M."/>
            <person name="Corcoran D."/>
            <person name="Baugh L.R."/>
            <person name="Kiontke K."/>
            <person name="Gunsalus K."/>
            <person name="Fitch D.H."/>
            <person name="Piano F."/>
        </authorList>
    </citation>
    <scope>NUCLEOTIDE SEQUENCE [LARGE SCALE GENOMIC DNA]</scope>
    <source>
        <strain evidence="2">PF1309</strain>
    </source>
</reference>
<accession>A0A2A2M5F6</accession>
<dbReference type="Proteomes" id="UP000218231">
    <property type="component" value="Unassembled WGS sequence"/>
</dbReference>
<name>A0A2A2M5F6_9BILA</name>
<evidence type="ECO:0000313" key="3">
    <source>
        <dbReference type="Proteomes" id="UP000218231"/>
    </source>
</evidence>
<keyword evidence="3" id="KW-1185">Reference proteome</keyword>
<evidence type="ECO:0000256" key="1">
    <source>
        <dbReference type="SAM" id="MobiDB-lite"/>
    </source>
</evidence>
<feature type="compositionally biased region" description="Basic and acidic residues" evidence="1">
    <location>
        <begin position="20"/>
        <end position="72"/>
    </location>
</feature>
<feature type="compositionally biased region" description="Basic residues" evidence="1">
    <location>
        <begin position="9"/>
        <end position="19"/>
    </location>
</feature>
<gene>
    <name evidence="2" type="ORF">WR25_09980</name>
</gene>
<proteinExistence type="predicted"/>
<comment type="caution">
    <text evidence="2">The sequence shown here is derived from an EMBL/GenBank/DDBJ whole genome shotgun (WGS) entry which is preliminary data.</text>
</comment>
<dbReference type="EMBL" id="LIAE01004805">
    <property type="protein sequence ID" value="PAV93659.1"/>
    <property type="molecule type" value="Genomic_DNA"/>
</dbReference>
<feature type="region of interest" description="Disordered" evidence="1">
    <location>
        <begin position="1"/>
        <end position="72"/>
    </location>
</feature>